<accession>A0A2L2Y0P3</accession>
<dbReference type="EMBL" id="IAAA01001357">
    <property type="protein sequence ID" value="LAA01743.1"/>
    <property type="molecule type" value="mRNA"/>
</dbReference>
<feature type="transmembrane region" description="Helical" evidence="2">
    <location>
        <begin position="74"/>
        <end position="98"/>
    </location>
</feature>
<organism evidence="3">
    <name type="scientific">Parasteatoda tepidariorum</name>
    <name type="common">Common house spider</name>
    <name type="synonym">Achaearanea tepidariorum</name>
    <dbReference type="NCBI Taxonomy" id="114398"/>
    <lineage>
        <taxon>Eukaryota</taxon>
        <taxon>Metazoa</taxon>
        <taxon>Ecdysozoa</taxon>
        <taxon>Arthropoda</taxon>
        <taxon>Chelicerata</taxon>
        <taxon>Arachnida</taxon>
        <taxon>Araneae</taxon>
        <taxon>Araneomorphae</taxon>
        <taxon>Entelegynae</taxon>
        <taxon>Araneoidea</taxon>
        <taxon>Theridiidae</taxon>
        <taxon>Parasteatoda</taxon>
    </lineage>
</organism>
<reference evidence="3" key="1">
    <citation type="journal article" date="2016" name="Mol. Ecol. Resour.">
        <title>Evaluation of the impact of RNA preservation methods of spiders for de novo transcriptome assembly.</title>
        <authorList>
            <person name="Kono N."/>
            <person name="Nakamura H."/>
            <person name="Ito Y."/>
            <person name="Tomita M."/>
            <person name="Arakawa K."/>
        </authorList>
    </citation>
    <scope>NUCLEOTIDE SEQUENCE</scope>
    <source>
        <tissue evidence="3">Whole body</tissue>
    </source>
</reference>
<keyword evidence="2" id="KW-1133">Transmembrane helix</keyword>
<keyword evidence="2" id="KW-0812">Transmembrane</keyword>
<feature type="region of interest" description="Disordered" evidence="1">
    <location>
        <begin position="368"/>
        <end position="431"/>
    </location>
</feature>
<evidence type="ECO:0000256" key="1">
    <source>
        <dbReference type="SAM" id="MobiDB-lite"/>
    </source>
</evidence>
<dbReference type="AlphaFoldDB" id="A0A2L2Y0P3"/>
<sequence length="431" mass="47524">MPHERKKEHKGSQQATADDSVTWWQKFHFSGKVIMCSVFFGLGLVLVGGLLLAIGDHHDDENGNLNEVQNKAPMSIVGPIIMGIGSFTVFVGIIMCLFETNICRKRQPDSTPLIDEQNPQATSRNSDASSIPSTSQKREKHRHHKKSSSPRKHKGLKKSEQNSPSSMPIDMHRSLSRDLTSSDKFLTPPSSLANEHQMLQPTCSDAENQTSASLLKSFTSSGKSWNTSTEFQTPASSLQDSSGSFMDQNSALGISPEHKVLNNDRLKTLKHEFLTPKNSSAEIIDKESSPPKGAILKNTHQAHSDDNVKSKELDNDISDRLDVLNHDFVTPMNSYVDQPNVSAPKWDVSKEDATQIVANIEENADVEKSFTEKTTENKEGKPVDMNDETRTLHPNAISKDVISDDLKASDTTSDSTLTTENISNISNDVVS</sequence>
<proteinExistence type="evidence at transcript level"/>
<feature type="region of interest" description="Disordered" evidence="1">
    <location>
        <begin position="108"/>
        <end position="191"/>
    </location>
</feature>
<dbReference type="OrthoDB" id="6429049at2759"/>
<feature type="region of interest" description="Disordered" evidence="1">
    <location>
        <begin position="281"/>
        <end position="313"/>
    </location>
</feature>
<feature type="compositionally biased region" description="Basic and acidic residues" evidence="1">
    <location>
        <begin position="302"/>
        <end position="313"/>
    </location>
</feature>
<feature type="compositionally biased region" description="Polar residues" evidence="1">
    <location>
        <begin position="420"/>
        <end position="431"/>
    </location>
</feature>
<feature type="compositionally biased region" description="Low complexity" evidence="1">
    <location>
        <begin position="409"/>
        <end position="419"/>
    </location>
</feature>
<feature type="transmembrane region" description="Helical" evidence="2">
    <location>
        <begin position="33"/>
        <end position="54"/>
    </location>
</feature>
<evidence type="ECO:0000256" key="2">
    <source>
        <dbReference type="SAM" id="Phobius"/>
    </source>
</evidence>
<feature type="compositionally biased region" description="Basic and acidic residues" evidence="1">
    <location>
        <begin position="368"/>
        <end position="391"/>
    </location>
</feature>
<feature type="region of interest" description="Disordered" evidence="1">
    <location>
        <begin position="223"/>
        <end position="244"/>
    </location>
</feature>
<protein>
    <submittedName>
        <fullName evidence="3">Uncharacterized protein</fullName>
    </submittedName>
</protein>
<feature type="compositionally biased region" description="Basic residues" evidence="1">
    <location>
        <begin position="138"/>
        <end position="156"/>
    </location>
</feature>
<name>A0A2L2Y0P3_PARTP</name>
<feature type="compositionally biased region" description="Polar residues" evidence="1">
    <location>
        <begin position="117"/>
        <end position="135"/>
    </location>
</feature>
<feature type="compositionally biased region" description="Polar residues" evidence="1">
    <location>
        <begin position="177"/>
        <end position="191"/>
    </location>
</feature>
<evidence type="ECO:0000313" key="3">
    <source>
        <dbReference type="EMBL" id="LAA01743.1"/>
    </source>
</evidence>
<keyword evidence="2" id="KW-0472">Membrane</keyword>